<dbReference type="InterPro" id="IPR006029">
    <property type="entry name" value="Neurotrans-gated_channel_TM"/>
</dbReference>
<evidence type="ECO:0000256" key="10">
    <source>
        <dbReference type="ARBA" id="ARBA00023303"/>
    </source>
</evidence>
<dbReference type="SUPFAM" id="SSF63712">
    <property type="entry name" value="Nicotinic receptor ligand binding domain-like"/>
    <property type="match status" value="1"/>
</dbReference>
<organism evidence="15 16">
    <name type="scientific">Priapulus caudatus</name>
    <name type="common">Priapulid worm</name>
    <dbReference type="NCBI Taxonomy" id="37621"/>
    <lineage>
        <taxon>Eukaryota</taxon>
        <taxon>Metazoa</taxon>
        <taxon>Ecdysozoa</taxon>
        <taxon>Scalidophora</taxon>
        <taxon>Priapulida</taxon>
        <taxon>Priapulimorpha</taxon>
        <taxon>Priapulimorphida</taxon>
        <taxon>Priapulidae</taxon>
        <taxon>Priapulus</taxon>
    </lineage>
</organism>
<evidence type="ECO:0000256" key="2">
    <source>
        <dbReference type="ARBA" id="ARBA00004236"/>
    </source>
</evidence>
<keyword evidence="4" id="KW-1003">Cell membrane</keyword>
<feature type="transmembrane region" description="Helical" evidence="12">
    <location>
        <begin position="279"/>
        <end position="303"/>
    </location>
</feature>
<evidence type="ECO:0000256" key="12">
    <source>
        <dbReference type="SAM" id="Phobius"/>
    </source>
</evidence>
<evidence type="ECO:0000259" key="14">
    <source>
        <dbReference type="Pfam" id="PF02932"/>
    </source>
</evidence>
<reference evidence="16" key="1">
    <citation type="submission" date="2025-08" db="UniProtKB">
        <authorList>
            <consortium name="RefSeq"/>
        </authorList>
    </citation>
    <scope>IDENTIFICATION</scope>
</reference>
<proteinExistence type="predicted"/>
<dbReference type="PROSITE" id="PS00236">
    <property type="entry name" value="NEUROTR_ION_CHANNEL"/>
    <property type="match status" value="1"/>
</dbReference>
<keyword evidence="8" id="KW-0406">Ion transport</keyword>
<evidence type="ECO:0000256" key="4">
    <source>
        <dbReference type="ARBA" id="ARBA00022475"/>
    </source>
</evidence>
<evidence type="ECO:0000256" key="8">
    <source>
        <dbReference type="ARBA" id="ARBA00023065"/>
    </source>
</evidence>
<keyword evidence="6" id="KW-0732">Signal</keyword>
<dbReference type="InterPro" id="IPR038050">
    <property type="entry name" value="Neuro_actylchol_rec"/>
</dbReference>
<keyword evidence="7 12" id="KW-1133">Transmembrane helix</keyword>
<accession>A0ABM1E0C0</accession>
<dbReference type="InterPro" id="IPR006202">
    <property type="entry name" value="Neur_chan_lig-bd"/>
</dbReference>
<dbReference type="InterPro" id="IPR036734">
    <property type="entry name" value="Neur_chan_lig-bd_sf"/>
</dbReference>
<keyword evidence="10" id="KW-0407">Ion channel</keyword>
<evidence type="ECO:0000256" key="3">
    <source>
        <dbReference type="ARBA" id="ARBA00022448"/>
    </source>
</evidence>
<gene>
    <name evidence="16" type="primary">LOC106807721</name>
</gene>
<dbReference type="Pfam" id="PF02932">
    <property type="entry name" value="Neur_chan_memb"/>
    <property type="match status" value="1"/>
</dbReference>
<keyword evidence="3" id="KW-0813">Transport</keyword>
<dbReference type="GeneID" id="106807721"/>
<evidence type="ECO:0000256" key="1">
    <source>
        <dbReference type="ARBA" id="ARBA00004141"/>
    </source>
</evidence>
<sequence>MANSKWAATHTVTRPNILLWFYPNGTVLYTIRITSTFACQMDLRSYPFDTQRCFIQVGSYNSGHSLYGFILISVNQIRGNFSCLKMMFIFKREFGYHLSQSYLPCVFLVICSWVSFWLHIDAIPARISLGVTTFLTIYTQSSGVRVSLPPVSYTKAIDIWFNVHTIYIFLTLAEFAMVNYISRHYESSSGIAPPPQLTTEPNKYAHTQSKPQTEFGFDAISASVQTTDDVTTTGAQRRDQSNDDDETTKVVAPRSLRHVWRRTVSVVIEGRRKAKTIDLVSRVLFPVSYLIFLTIYSICYALPE</sequence>
<evidence type="ECO:0000256" key="11">
    <source>
        <dbReference type="SAM" id="MobiDB-lite"/>
    </source>
</evidence>
<dbReference type="CDD" id="cd19049">
    <property type="entry name" value="LGIC_TM_anion"/>
    <property type="match status" value="1"/>
</dbReference>
<comment type="subcellular location">
    <subcellularLocation>
        <location evidence="2">Cell membrane</location>
    </subcellularLocation>
    <subcellularLocation>
        <location evidence="1">Membrane</location>
        <topology evidence="1">Multi-pass membrane protein</topology>
    </subcellularLocation>
</comment>
<evidence type="ECO:0000256" key="9">
    <source>
        <dbReference type="ARBA" id="ARBA00023136"/>
    </source>
</evidence>
<dbReference type="Gene3D" id="2.70.170.10">
    <property type="entry name" value="Neurotransmitter-gated ion-channel ligand-binding domain"/>
    <property type="match status" value="1"/>
</dbReference>
<dbReference type="RefSeq" id="XP_014665641.1">
    <property type="nucleotide sequence ID" value="XM_014810155.1"/>
</dbReference>
<dbReference type="Pfam" id="PF02931">
    <property type="entry name" value="Neur_chan_LBD"/>
    <property type="match status" value="1"/>
</dbReference>
<protein>
    <submittedName>
        <fullName evidence="16">Glycine receptor subunit alpha-1-like</fullName>
    </submittedName>
</protein>
<dbReference type="PRINTS" id="PR00253">
    <property type="entry name" value="GABAARECEPTR"/>
</dbReference>
<evidence type="ECO:0000313" key="16">
    <source>
        <dbReference type="RefSeq" id="XP_014665641.1"/>
    </source>
</evidence>
<evidence type="ECO:0000259" key="13">
    <source>
        <dbReference type="Pfam" id="PF02931"/>
    </source>
</evidence>
<dbReference type="Proteomes" id="UP000695022">
    <property type="component" value="Unplaced"/>
</dbReference>
<dbReference type="Gene3D" id="1.20.58.390">
    <property type="entry name" value="Neurotransmitter-gated ion-channel transmembrane domain"/>
    <property type="match status" value="1"/>
</dbReference>
<evidence type="ECO:0000256" key="6">
    <source>
        <dbReference type="ARBA" id="ARBA00022729"/>
    </source>
</evidence>
<dbReference type="InterPro" id="IPR036719">
    <property type="entry name" value="Neuro-gated_channel_TM_sf"/>
</dbReference>
<feature type="transmembrane region" description="Helical" evidence="12">
    <location>
        <begin position="159"/>
        <end position="181"/>
    </location>
</feature>
<dbReference type="SUPFAM" id="SSF90112">
    <property type="entry name" value="Neurotransmitter-gated ion-channel transmembrane pore"/>
    <property type="match status" value="1"/>
</dbReference>
<feature type="region of interest" description="Disordered" evidence="11">
    <location>
        <begin position="228"/>
        <end position="248"/>
    </location>
</feature>
<evidence type="ECO:0000256" key="5">
    <source>
        <dbReference type="ARBA" id="ARBA00022692"/>
    </source>
</evidence>
<dbReference type="InterPro" id="IPR018000">
    <property type="entry name" value="Neurotransmitter_ion_chnl_CS"/>
</dbReference>
<feature type="domain" description="Neurotransmitter-gated ion-channel ligand-binding" evidence="13">
    <location>
        <begin position="2"/>
        <end position="61"/>
    </location>
</feature>
<feature type="domain" description="Neurotransmitter-gated ion-channel transmembrane" evidence="14">
    <location>
        <begin position="102"/>
        <end position="295"/>
    </location>
</feature>
<keyword evidence="15" id="KW-1185">Reference proteome</keyword>
<dbReference type="InterPro" id="IPR006028">
    <property type="entry name" value="GABAA/Glycine_rcpt"/>
</dbReference>
<keyword evidence="5 12" id="KW-0812">Transmembrane</keyword>
<evidence type="ECO:0000256" key="7">
    <source>
        <dbReference type="ARBA" id="ARBA00022989"/>
    </source>
</evidence>
<feature type="transmembrane region" description="Helical" evidence="12">
    <location>
        <begin position="102"/>
        <end position="120"/>
    </location>
</feature>
<dbReference type="InterPro" id="IPR006201">
    <property type="entry name" value="Neur_channel"/>
</dbReference>
<evidence type="ECO:0000313" key="15">
    <source>
        <dbReference type="Proteomes" id="UP000695022"/>
    </source>
</evidence>
<keyword evidence="9 12" id="KW-0472">Membrane</keyword>
<dbReference type="PANTHER" id="PTHR18945">
    <property type="entry name" value="NEUROTRANSMITTER GATED ION CHANNEL"/>
    <property type="match status" value="1"/>
</dbReference>
<name>A0ABM1E0C0_PRICU</name>